<dbReference type="RefSeq" id="WP_345487744.1">
    <property type="nucleotide sequence ID" value="NZ_BAAAWU010000001.1"/>
</dbReference>
<evidence type="ECO:0000256" key="2">
    <source>
        <dbReference type="SAM" id="SignalP"/>
    </source>
</evidence>
<keyword evidence="2" id="KW-0732">Signal</keyword>
<name>A0ABV5R029_9ACTN</name>
<comment type="caution">
    <text evidence="3">The sequence shown here is derived from an EMBL/GenBank/DDBJ whole genome shotgun (WGS) entry which is preliminary data.</text>
</comment>
<evidence type="ECO:0008006" key="5">
    <source>
        <dbReference type="Google" id="ProtNLM"/>
    </source>
</evidence>
<dbReference type="PROSITE" id="PS51257">
    <property type="entry name" value="PROKAR_LIPOPROTEIN"/>
    <property type="match status" value="1"/>
</dbReference>
<evidence type="ECO:0000256" key="1">
    <source>
        <dbReference type="SAM" id="MobiDB-lite"/>
    </source>
</evidence>
<sequence length="175" mass="18907">MKIKPGASALLASLVLTTLTGCSMTDTNESDSLPSAGTSTTSQAADQAEKISSELFDLIGLKGTTTKTRAGVMECSGKDPEKYFTVFHPWTFTPASPEQLDGVMERLKEEMPKHGWKIVGYGPDNSKNQNLTITADNDAKKYGVKIAHFAKDARPNLNVFLTSGCYQVPEGEKVD</sequence>
<evidence type="ECO:0000313" key="4">
    <source>
        <dbReference type="Proteomes" id="UP001589716"/>
    </source>
</evidence>
<feature type="region of interest" description="Disordered" evidence="1">
    <location>
        <begin position="27"/>
        <end position="46"/>
    </location>
</feature>
<reference evidence="3 4" key="1">
    <citation type="submission" date="2024-09" db="EMBL/GenBank/DDBJ databases">
        <authorList>
            <person name="Sun Q."/>
            <person name="Mori K."/>
        </authorList>
    </citation>
    <scope>NUCLEOTIDE SEQUENCE [LARGE SCALE GENOMIC DNA]</scope>
    <source>
        <strain evidence="3 4">JCM 4414</strain>
    </source>
</reference>
<gene>
    <name evidence="3" type="ORF">ACFFTP_30045</name>
</gene>
<proteinExistence type="predicted"/>
<protein>
    <recommendedName>
        <fullName evidence="5">Lipoprotein</fullName>
    </recommendedName>
</protein>
<dbReference type="EMBL" id="JBHMCT010000021">
    <property type="protein sequence ID" value="MFB9558413.1"/>
    <property type="molecule type" value="Genomic_DNA"/>
</dbReference>
<accession>A0ABV5R029</accession>
<feature type="chain" id="PRO_5047262869" description="Lipoprotein" evidence="2">
    <location>
        <begin position="25"/>
        <end position="175"/>
    </location>
</feature>
<evidence type="ECO:0000313" key="3">
    <source>
        <dbReference type="EMBL" id="MFB9558413.1"/>
    </source>
</evidence>
<keyword evidence="4" id="KW-1185">Reference proteome</keyword>
<feature type="signal peptide" evidence="2">
    <location>
        <begin position="1"/>
        <end position="24"/>
    </location>
</feature>
<feature type="compositionally biased region" description="Polar residues" evidence="1">
    <location>
        <begin position="27"/>
        <end position="45"/>
    </location>
</feature>
<organism evidence="3 4">
    <name type="scientific">Streptomyces roseoviridis</name>
    <dbReference type="NCBI Taxonomy" id="67361"/>
    <lineage>
        <taxon>Bacteria</taxon>
        <taxon>Bacillati</taxon>
        <taxon>Actinomycetota</taxon>
        <taxon>Actinomycetes</taxon>
        <taxon>Kitasatosporales</taxon>
        <taxon>Streptomycetaceae</taxon>
        <taxon>Streptomyces</taxon>
    </lineage>
</organism>
<dbReference type="Proteomes" id="UP001589716">
    <property type="component" value="Unassembled WGS sequence"/>
</dbReference>